<comment type="caution">
    <text evidence="5">The sequence shown here is derived from an EMBL/GenBank/DDBJ whole genome shotgun (WGS) entry which is preliminary data.</text>
</comment>
<dbReference type="InterPro" id="IPR001431">
    <property type="entry name" value="Pept_M16_Zn_BS"/>
</dbReference>
<dbReference type="Proteomes" id="UP000597444">
    <property type="component" value="Unassembled WGS sequence"/>
</dbReference>
<comment type="similarity">
    <text evidence="1 2">Belongs to the peptidase M16 family.</text>
</comment>
<reference evidence="5" key="1">
    <citation type="submission" date="2020-10" db="EMBL/GenBank/DDBJ databases">
        <title>Taxonomic study of unclassified bacteria belonging to the class Ktedonobacteria.</title>
        <authorList>
            <person name="Yabe S."/>
            <person name="Wang C.M."/>
            <person name="Zheng Y."/>
            <person name="Sakai Y."/>
            <person name="Cavaletti L."/>
            <person name="Monciardini P."/>
            <person name="Donadio S."/>
        </authorList>
    </citation>
    <scope>NUCLEOTIDE SEQUENCE</scope>
    <source>
        <strain evidence="5">ID150040</strain>
    </source>
</reference>
<dbReference type="PANTHER" id="PTHR11851:SF49">
    <property type="entry name" value="MITOCHONDRIAL-PROCESSING PEPTIDASE SUBUNIT ALPHA"/>
    <property type="match status" value="1"/>
</dbReference>
<dbReference type="GO" id="GO:0046872">
    <property type="term" value="F:metal ion binding"/>
    <property type="evidence" value="ECO:0007669"/>
    <property type="project" value="InterPro"/>
</dbReference>
<evidence type="ECO:0000313" key="6">
    <source>
        <dbReference type="Proteomes" id="UP000597444"/>
    </source>
</evidence>
<feature type="domain" description="Peptidase M16 N-terminal" evidence="3">
    <location>
        <begin position="15"/>
        <end position="156"/>
    </location>
</feature>
<dbReference type="RefSeq" id="WP_220207381.1">
    <property type="nucleotide sequence ID" value="NZ_BNJK01000001.1"/>
</dbReference>
<dbReference type="Gene3D" id="3.30.830.10">
    <property type="entry name" value="Metalloenzyme, LuxS/M16 peptidase-like"/>
    <property type="match status" value="2"/>
</dbReference>
<gene>
    <name evidence="5" type="ORF">KSF_068300</name>
</gene>
<proteinExistence type="inferred from homology"/>
<dbReference type="SUPFAM" id="SSF63411">
    <property type="entry name" value="LuxS/MPP-like metallohydrolase"/>
    <property type="match status" value="2"/>
</dbReference>
<dbReference type="EMBL" id="BNJK01000001">
    <property type="protein sequence ID" value="GHO96782.1"/>
    <property type="molecule type" value="Genomic_DNA"/>
</dbReference>
<feature type="domain" description="Peptidase M16 C-terminal" evidence="4">
    <location>
        <begin position="168"/>
        <end position="341"/>
    </location>
</feature>
<evidence type="ECO:0000256" key="1">
    <source>
        <dbReference type="ARBA" id="ARBA00007261"/>
    </source>
</evidence>
<evidence type="ECO:0000259" key="3">
    <source>
        <dbReference type="Pfam" id="PF00675"/>
    </source>
</evidence>
<sequence>MKYERFTLQNGLRLITTQMPGMRSASIAFFFSIGSRYEHDQIAGVSHFIEHMLFKGSRRYTTARQISEAIEGVGGVFNGSTGKEMTSYTARVPGEDLPLVMDVMADMLQHSLFDPDEVEKERGVIIEELSATQDDPQEWVNLLADETMWPGLPLGRDDAGSIETVSQLSRQQMLAYLDAYYRPNSLVLSIAGNIDSQQVFQLTEQLFGDWAARDIPRWAESFPPQDAPRVRMIKKATEQTNLCLATLGQSHNGSDYYTILLINALLGDGMSSRLFQTIREEQGLAYDIGSYLNSYYETGNLVVSAGVDPSQTENAVKAIVAELQQLREVPVTSDELERTKAYVRGGVLLGLEGTQQVASWLGSQECLQNRVRDIDEVIAQVNAVTAQDIQRVAQTCFAPEWRRLAIIGPDDPRRAEHLGKLLTGV</sequence>
<dbReference type="GO" id="GO:0006508">
    <property type="term" value="P:proteolysis"/>
    <property type="evidence" value="ECO:0007669"/>
    <property type="project" value="InterPro"/>
</dbReference>
<evidence type="ECO:0000256" key="2">
    <source>
        <dbReference type="RuleBase" id="RU004447"/>
    </source>
</evidence>
<name>A0A8J3N747_9CHLR</name>
<dbReference type="InterPro" id="IPR011249">
    <property type="entry name" value="Metalloenz_LuxS/M16"/>
</dbReference>
<dbReference type="PROSITE" id="PS00143">
    <property type="entry name" value="INSULINASE"/>
    <property type="match status" value="1"/>
</dbReference>
<organism evidence="5 6">
    <name type="scientific">Reticulibacter mediterranei</name>
    <dbReference type="NCBI Taxonomy" id="2778369"/>
    <lineage>
        <taxon>Bacteria</taxon>
        <taxon>Bacillati</taxon>
        <taxon>Chloroflexota</taxon>
        <taxon>Ktedonobacteria</taxon>
        <taxon>Ktedonobacterales</taxon>
        <taxon>Reticulibacteraceae</taxon>
        <taxon>Reticulibacter</taxon>
    </lineage>
</organism>
<evidence type="ECO:0000313" key="5">
    <source>
        <dbReference type="EMBL" id="GHO96782.1"/>
    </source>
</evidence>
<dbReference type="Pfam" id="PF05193">
    <property type="entry name" value="Peptidase_M16_C"/>
    <property type="match status" value="1"/>
</dbReference>
<dbReference type="PANTHER" id="PTHR11851">
    <property type="entry name" value="METALLOPROTEASE"/>
    <property type="match status" value="1"/>
</dbReference>
<evidence type="ECO:0000259" key="4">
    <source>
        <dbReference type="Pfam" id="PF05193"/>
    </source>
</evidence>
<dbReference type="InterPro" id="IPR007863">
    <property type="entry name" value="Peptidase_M16_C"/>
</dbReference>
<dbReference type="InterPro" id="IPR050361">
    <property type="entry name" value="MPP/UQCRC_Complex"/>
</dbReference>
<protein>
    <submittedName>
        <fullName evidence="5">Peptidase M16</fullName>
    </submittedName>
</protein>
<dbReference type="GO" id="GO:0004222">
    <property type="term" value="F:metalloendopeptidase activity"/>
    <property type="evidence" value="ECO:0007669"/>
    <property type="project" value="InterPro"/>
</dbReference>
<keyword evidence="6" id="KW-1185">Reference proteome</keyword>
<dbReference type="AlphaFoldDB" id="A0A8J3N747"/>
<accession>A0A8J3N747</accession>
<dbReference type="Pfam" id="PF00675">
    <property type="entry name" value="Peptidase_M16"/>
    <property type="match status" value="1"/>
</dbReference>
<dbReference type="InterPro" id="IPR011765">
    <property type="entry name" value="Pept_M16_N"/>
</dbReference>